<reference evidence="1 2" key="1">
    <citation type="submission" date="2019-06" db="EMBL/GenBank/DDBJ databases">
        <title>Genome sequencing of plant associated microbes to promote plant fitness in Sorghum bicolor and Oryza sativa.</title>
        <authorList>
            <person name="Coleman-Derr D."/>
        </authorList>
    </citation>
    <scope>NUCLEOTIDE SEQUENCE [LARGE SCALE GENOMIC DNA]</scope>
    <source>
        <strain evidence="1 2">KV-663</strain>
    </source>
</reference>
<dbReference type="AlphaFoldDB" id="A0A543HU96"/>
<keyword evidence="2" id="KW-1185">Reference proteome</keyword>
<dbReference type="EMBL" id="VFPM01000002">
    <property type="protein sequence ID" value="TQM61937.1"/>
    <property type="molecule type" value="Genomic_DNA"/>
</dbReference>
<gene>
    <name evidence="1" type="ORF">FBY41_1959</name>
</gene>
<sequence length="166" mass="17769">MPTDVFRAADATIVLATDDTQPGGAAATGLIAQYDMTNAVGRLTNLRISVASAVESFYEIGRRYPAALRPGRVSVRGCADRAMINGALLRLLLGDGSVSPPSGPAFVQPAFNVLATLREPARPDSFAKLTVFGAQFDSWSYDLGTDRDFVMESVTFQAMRLGYEEA</sequence>
<evidence type="ECO:0000313" key="2">
    <source>
        <dbReference type="Proteomes" id="UP000316747"/>
    </source>
</evidence>
<dbReference type="RefSeq" id="WP_141843923.1">
    <property type="nucleotide sequence ID" value="NZ_VFPM01000002.1"/>
</dbReference>
<proteinExistence type="predicted"/>
<dbReference type="OrthoDB" id="573092at2"/>
<protein>
    <submittedName>
        <fullName evidence="1">Uncharacterized protein</fullName>
    </submittedName>
</protein>
<dbReference type="Proteomes" id="UP000316747">
    <property type="component" value="Unassembled WGS sequence"/>
</dbReference>
<comment type="caution">
    <text evidence="1">The sequence shown here is derived from an EMBL/GenBank/DDBJ whole genome shotgun (WGS) entry which is preliminary data.</text>
</comment>
<evidence type="ECO:0000313" key="1">
    <source>
        <dbReference type="EMBL" id="TQM61937.1"/>
    </source>
</evidence>
<name>A0A543HU96_9MICO</name>
<accession>A0A543HU96</accession>
<organism evidence="1 2">
    <name type="scientific">Humibacillus xanthopallidus</name>
    <dbReference type="NCBI Taxonomy" id="412689"/>
    <lineage>
        <taxon>Bacteria</taxon>
        <taxon>Bacillati</taxon>
        <taxon>Actinomycetota</taxon>
        <taxon>Actinomycetes</taxon>
        <taxon>Micrococcales</taxon>
        <taxon>Intrasporangiaceae</taxon>
        <taxon>Humibacillus</taxon>
    </lineage>
</organism>